<dbReference type="Proteomes" id="UP001498398">
    <property type="component" value="Unassembled WGS sequence"/>
</dbReference>
<feature type="region of interest" description="Disordered" evidence="1">
    <location>
        <begin position="473"/>
        <end position="502"/>
    </location>
</feature>
<dbReference type="Gene3D" id="2.60.120.260">
    <property type="entry name" value="Galactose-binding domain-like"/>
    <property type="match status" value="1"/>
</dbReference>
<feature type="compositionally biased region" description="Basic and acidic residues" evidence="1">
    <location>
        <begin position="473"/>
        <end position="485"/>
    </location>
</feature>
<dbReference type="EMBL" id="JBANRG010000080">
    <property type="protein sequence ID" value="KAK7438212.1"/>
    <property type="molecule type" value="Genomic_DNA"/>
</dbReference>
<organism evidence="3 4">
    <name type="scientific">Marasmiellus scandens</name>
    <dbReference type="NCBI Taxonomy" id="2682957"/>
    <lineage>
        <taxon>Eukaryota</taxon>
        <taxon>Fungi</taxon>
        <taxon>Dikarya</taxon>
        <taxon>Basidiomycota</taxon>
        <taxon>Agaricomycotina</taxon>
        <taxon>Agaricomycetes</taxon>
        <taxon>Agaricomycetidae</taxon>
        <taxon>Agaricales</taxon>
        <taxon>Marasmiineae</taxon>
        <taxon>Omphalotaceae</taxon>
        <taxon>Marasmiellus</taxon>
    </lineage>
</organism>
<evidence type="ECO:0000313" key="4">
    <source>
        <dbReference type="Proteomes" id="UP001498398"/>
    </source>
</evidence>
<reference evidence="3 4" key="1">
    <citation type="submission" date="2024-01" db="EMBL/GenBank/DDBJ databases">
        <title>A draft genome for the cacao thread blight pathogen Marasmiellus scandens.</title>
        <authorList>
            <person name="Baruah I.K."/>
            <person name="Leung J."/>
            <person name="Bukari Y."/>
            <person name="Amoako-Attah I."/>
            <person name="Meinhardt L.W."/>
            <person name="Bailey B.A."/>
            <person name="Cohen S.P."/>
        </authorList>
    </citation>
    <scope>NUCLEOTIDE SEQUENCE [LARGE SCALE GENOMIC DNA]</scope>
    <source>
        <strain evidence="3 4">GH-19</strain>
    </source>
</reference>
<name>A0ABR1IS60_9AGAR</name>
<keyword evidence="4" id="KW-1185">Reference proteome</keyword>
<dbReference type="CDD" id="cd12087">
    <property type="entry name" value="TM_EGFR-like"/>
    <property type="match status" value="1"/>
</dbReference>
<feature type="region of interest" description="Disordered" evidence="1">
    <location>
        <begin position="392"/>
        <end position="429"/>
    </location>
</feature>
<keyword evidence="2" id="KW-1133">Transmembrane helix</keyword>
<feature type="region of interest" description="Disordered" evidence="1">
    <location>
        <begin position="310"/>
        <end position="337"/>
    </location>
</feature>
<accession>A0ABR1IS60</accession>
<proteinExistence type="predicted"/>
<feature type="compositionally biased region" description="Polar residues" evidence="1">
    <location>
        <begin position="410"/>
        <end position="427"/>
    </location>
</feature>
<evidence type="ECO:0000256" key="1">
    <source>
        <dbReference type="SAM" id="MobiDB-lite"/>
    </source>
</evidence>
<sequence>MSTVWRVVDDTDDHIEYMDGATLTFGNVQQENIGLSLNTASLNGNVFNNTVHDATSFTFRFNGTSLAIVYGAVAGLIDIVKIGTFGSPETVTPSCLLDGKQIRGFGFTGPEVGTSLNNQVLCSVDPLSYDGKLVEGEHELFFNVSNSLTSRFFVDYIVYEAMPGAPVDGDVIQLGNSLAEQNVADLLGTTPQDSQLTFGSGWSKDDATSTSIPGSSVAVKFNGTAIQLYGELVGDVSNIATSQLDDQAPQPFTLSPPGESNKTNQLFFNMSSLSPGEHTVVVTHNGTNTGMPLSIDYFLVTSLTAAEQVSLESTSTSAPNPTSSPPNSPPSQLSTRDPKKVIIGGTIGGVAVLCLAGLLIFLWMKRQRNRGRVEGSGVGMLDPFVQVSAPDYDPYSADSMSHSKARESASAGQKQNSERSNSTTTGRNGEFNMMRLGILKLQQRLAVRPEVGPRQTDESQAMDERVQEARAMIHTDSGWRMRDQRGPSNPVDIEIPPGYTEV</sequence>
<protein>
    <submittedName>
        <fullName evidence="3">Uncharacterized protein</fullName>
    </submittedName>
</protein>
<feature type="transmembrane region" description="Helical" evidence="2">
    <location>
        <begin position="341"/>
        <end position="363"/>
    </location>
</feature>
<comment type="caution">
    <text evidence="3">The sequence shown here is derived from an EMBL/GenBank/DDBJ whole genome shotgun (WGS) entry which is preliminary data.</text>
</comment>
<keyword evidence="2" id="KW-0472">Membrane</keyword>
<gene>
    <name evidence="3" type="ORF">VKT23_018143</name>
</gene>
<keyword evidence="2" id="KW-0812">Transmembrane</keyword>
<evidence type="ECO:0000313" key="3">
    <source>
        <dbReference type="EMBL" id="KAK7438212.1"/>
    </source>
</evidence>
<evidence type="ECO:0000256" key="2">
    <source>
        <dbReference type="SAM" id="Phobius"/>
    </source>
</evidence>